<dbReference type="OMA" id="TRMNERK"/>
<feature type="region of interest" description="Disordered" evidence="1">
    <location>
        <begin position="1"/>
        <end position="41"/>
    </location>
</feature>
<evidence type="ECO:0000313" key="4">
    <source>
        <dbReference type="EnsemblPlants" id="AUR62032666-RA:cds"/>
    </source>
</evidence>
<reference evidence="4" key="1">
    <citation type="journal article" date="2017" name="Nature">
        <title>The genome of Chenopodium quinoa.</title>
        <authorList>
            <person name="Jarvis D.E."/>
            <person name="Ho Y.S."/>
            <person name="Lightfoot D.J."/>
            <person name="Schmoeckel S.M."/>
            <person name="Li B."/>
            <person name="Borm T.J.A."/>
            <person name="Ohyanagi H."/>
            <person name="Mineta K."/>
            <person name="Michell C.T."/>
            <person name="Saber N."/>
            <person name="Kharbatia N.M."/>
            <person name="Rupper R.R."/>
            <person name="Sharp A.R."/>
            <person name="Dally N."/>
            <person name="Boughton B.A."/>
            <person name="Woo Y.H."/>
            <person name="Gao G."/>
            <person name="Schijlen E.G.W.M."/>
            <person name="Guo X."/>
            <person name="Momin A.A."/>
            <person name="Negrao S."/>
            <person name="Al-Babili S."/>
            <person name="Gehring C."/>
            <person name="Roessner U."/>
            <person name="Jung C."/>
            <person name="Murphy K."/>
            <person name="Arold S.T."/>
            <person name="Gojobori T."/>
            <person name="van der Linden C.G."/>
            <person name="van Loo E.N."/>
            <person name="Jellen E.N."/>
            <person name="Maughan P.J."/>
            <person name="Tester M."/>
        </authorList>
    </citation>
    <scope>NUCLEOTIDE SEQUENCE [LARGE SCALE GENOMIC DNA]</scope>
    <source>
        <strain evidence="4">cv. PI 614886</strain>
    </source>
</reference>
<evidence type="ECO:0000313" key="5">
    <source>
        <dbReference type="Proteomes" id="UP000596660"/>
    </source>
</evidence>
<keyword evidence="5" id="KW-1185">Reference proteome</keyword>
<feature type="compositionally biased region" description="Basic and acidic residues" evidence="1">
    <location>
        <begin position="1"/>
        <end position="13"/>
    </location>
</feature>
<name>A0A803MN15_CHEQI</name>
<evidence type="ECO:0000259" key="3">
    <source>
        <dbReference type="Pfam" id="PF10058"/>
    </source>
</evidence>
<keyword evidence="2" id="KW-0812">Transmembrane</keyword>
<dbReference type="PANTHER" id="PTHR22166:SF12">
    <property type="entry name" value="ENDOPLASMIC RETICULUM JUNCTION FORMATION PROTEIN LUNAPARK"/>
    <property type="match status" value="1"/>
</dbReference>
<keyword evidence="2" id="KW-1133">Transmembrane helix</keyword>
<dbReference type="Proteomes" id="UP000596660">
    <property type="component" value="Unplaced"/>
</dbReference>
<dbReference type="KEGG" id="cqi:110704744"/>
<dbReference type="GO" id="GO:0071782">
    <property type="term" value="C:endoplasmic reticulum tubular network"/>
    <property type="evidence" value="ECO:0007669"/>
    <property type="project" value="TreeGrafter"/>
</dbReference>
<dbReference type="InterPro" id="IPR040115">
    <property type="entry name" value="Lnp"/>
</dbReference>
<dbReference type="AlphaFoldDB" id="A0A803MN15"/>
<dbReference type="PANTHER" id="PTHR22166">
    <property type="entry name" value="ENDOPLASMIC RETICULUM JUNCTION FORMATION PROTEIN LUNAPARK"/>
    <property type="match status" value="1"/>
</dbReference>
<sequence length="413" mass="45439">MAGEPDKNVESVADKSAIVAAGDEKPKDEKKKSKDVSKKKKEKGFLARLWNGLFGSRKDDFERRLERISKEEKIIISRMRRRAQNWGSLKRSIILFSVLLEIVAVGYAIMTARTAENWKIRAFRVLPMFLLPALSAIIFSGLSSFISMRERKDQKTLEKLQTERQSKIDELKERTNFYLTQQLIQRYDTDPAAKAAAAAVLASKYTEGTGLKLSLPEDSEVDAGKSNDVELVQSSGLRNRKQPQGRGTSPGGTTIQHPAETYPQTGSEYAQHNQQAYVDHFQGQGATAYNSGWLSRIAAVLVGEDPTQCYALICGNCHMHNGLASKEDFPYVTYICPHCHAVNGPRIQQEHSSGTDASNMGSVVSADHGHATRGVVDSPHDNTVDDVNGETVSTPALAKASEKTEVPAEGNES</sequence>
<dbReference type="RefSeq" id="XP_021738242.1">
    <property type="nucleotide sequence ID" value="XM_021882550.1"/>
</dbReference>
<keyword evidence="2" id="KW-0472">Membrane</keyword>
<feature type="compositionally biased region" description="Polar residues" evidence="1">
    <location>
        <begin position="245"/>
        <end position="261"/>
    </location>
</feature>
<feature type="region of interest" description="Disordered" evidence="1">
    <location>
        <begin position="217"/>
        <end position="261"/>
    </location>
</feature>
<proteinExistence type="predicted"/>
<feature type="domain" description="Lunapark zinc ribbon" evidence="3">
    <location>
        <begin position="293"/>
        <end position="343"/>
    </location>
</feature>
<dbReference type="InterPro" id="IPR019273">
    <property type="entry name" value="Lunapark_Znf"/>
</dbReference>
<dbReference type="Gramene" id="AUR62032666-RA">
    <property type="protein sequence ID" value="AUR62032666-RA:cds"/>
    <property type="gene ID" value="AUR62032666"/>
</dbReference>
<organism evidence="4 5">
    <name type="scientific">Chenopodium quinoa</name>
    <name type="common">Quinoa</name>
    <dbReference type="NCBI Taxonomy" id="63459"/>
    <lineage>
        <taxon>Eukaryota</taxon>
        <taxon>Viridiplantae</taxon>
        <taxon>Streptophyta</taxon>
        <taxon>Embryophyta</taxon>
        <taxon>Tracheophyta</taxon>
        <taxon>Spermatophyta</taxon>
        <taxon>Magnoliopsida</taxon>
        <taxon>eudicotyledons</taxon>
        <taxon>Gunneridae</taxon>
        <taxon>Pentapetalae</taxon>
        <taxon>Caryophyllales</taxon>
        <taxon>Chenopodiaceae</taxon>
        <taxon>Chenopodioideae</taxon>
        <taxon>Atripliceae</taxon>
        <taxon>Chenopodium</taxon>
    </lineage>
</organism>
<dbReference type="Pfam" id="PF10058">
    <property type="entry name" value="Zn_ribbon_10"/>
    <property type="match status" value="1"/>
</dbReference>
<feature type="compositionally biased region" description="Basic and acidic residues" evidence="1">
    <location>
        <begin position="22"/>
        <end position="36"/>
    </location>
</feature>
<evidence type="ECO:0000256" key="1">
    <source>
        <dbReference type="SAM" id="MobiDB-lite"/>
    </source>
</evidence>
<feature type="region of interest" description="Disordered" evidence="1">
    <location>
        <begin position="371"/>
        <end position="413"/>
    </location>
</feature>
<protein>
    <recommendedName>
        <fullName evidence="3">Lunapark zinc ribbon domain-containing protein</fullName>
    </recommendedName>
</protein>
<reference evidence="4" key="2">
    <citation type="submission" date="2021-03" db="UniProtKB">
        <authorList>
            <consortium name="EnsemblPlants"/>
        </authorList>
    </citation>
    <scope>IDENTIFICATION</scope>
</reference>
<feature type="transmembrane region" description="Helical" evidence="2">
    <location>
        <begin position="122"/>
        <end position="146"/>
    </location>
</feature>
<dbReference type="RefSeq" id="XP_021738243.1">
    <property type="nucleotide sequence ID" value="XM_021882551.1"/>
</dbReference>
<evidence type="ECO:0000256" key="2">
    <source>
        <dbReference type="SAM" id="Phobius"/>
    </source>
</evidence>
<dbReference type="EnsemblPlants" id="AUR62032666-RA">
    <property type="protein sequence ID" value="AUR62032666-RA:cds"/>
    <property type="gene ID" value="AUR62032666"/>
</dbReference>
<dbReference type="GO" id="GO:0071786">
    <property type="term" value="P:endoplasmic reticulum tubular network organization"/>
    <property type="evidence" value="ECO:0007669"/>
    <property type="project" value="InterPro"/>
</dbReference>
<accession>A0A803MN15</accession>
<gene>
    <name evidence="4" type="primary">LOC110704744</name>
</gene>
<dbReference type="GeneID" id="110704744"/>
<feature type="transmembrane region" description="Helical" evidence="2">
    <location>
        <begin position="88"/>
        <end position="110"/>
    </location>
</feature>
<dbReference type="OrthoDB" id="1725934at2759"/>